<sequence length="120" mass="13504">MSSYPHLPSQPGFSEKFVTVVANDIAIWYHYLISLYDYSIKIKTEVIDLQSAVQKLILDLQIEKTVFIQWKKENDKLIAHLTQLHPIPIAPPVSTDSSPLTPVTIPAAVPVLSKPQLSKR</sequence>
<accession>A0A9X0ASA7</accession>
<feature type="non-terminal residue" evidence="1">
    <location>
        <position position="120"/>
    </location>
</feature>
<proteinExistence type="predicted"/>
<evidence type="ECO:0000313" key="1">
    <source>
        <dbReference type="EMBL" id="KAJ8067599.1"/>
    </source>
</evidence>
<evidence type="ECO:0000313" key="2">
    <source>
        <dbReference type="Proteomes" id="UP001152300"/>
    </source>
</evidence>
<protein>
    <submittedName>
        <fullName evidence="1">Uncharacterized protein</fullName>
    </submittedName>
</protein>
<reference evidence="1" key="1">
    <citation type="submission" date="2022-11" db="EMBL/GenBank/DDBJ databases">
        <title>Genome Resource of Sclerotinia nivalis Strain SnTB1, a Plant Pathogen Isolated from American Ginseng.</title>
        <authorList>
            <person name="Fan S."/>
        </authorList>
    </citation>
    <scope>NUCLEOTIDE SEQUENCE</scope>
    <source>
        <strain evidence="1">SnTB1</strain>
    </source>
</reference>
<dbReference type="EMBL" id="JAPEIS010000004">
    <property type="protein sequence ID" value="KAJ8067599.1"/>
    <property type="molecule type" value="Genomic_DNA"/>
</dbReference>
<gene>
    <name evidence="1" type="ORF">OCU04_004937</name>
</gene>
<comment type="caution">
    <text evidence="1">The sequence shown here is derived from an EMBL/GenBank/DDBJ whole genome shotgun (WGS) entry which is preliminary data.</text>
</comment>
<dbReference type="AlphaFoldDB" id="A0A9X0ASA7"/>
<name>A0A9X0ASA7_9HELO</name>
<keyword evidence="2" id="KW-1185">Reference proteome</keyword>
<dbReference type="Proteomes" id="UP001152300">
    <property type="component" value="Unassembled WGS sequence"/>
</dbReference>
<organism evidence="1 2">
    <name type="scientific">Sclerotinia nivalis</name>
    <dbReference type="NCBI Taxonomy" id="352851"/>
    <lineage>
        <taxon>Eukaryota</taxon>
        <taxon>Fungi</taxon>
        <taxon>Dikarya</taxon>
        <taxon>Ascomycota</taxon>
        <taxon>Pezizomycotina</taxon>
        <taxon>Leotiomycetes</taxon>
        <taxon>Helotiales</taxon>
        <taxon>Sclerotiniaceae</taxon>
        <taxon>Sclerotinia</taxon>
    </lineage>
</organism>